<dbReference type="AlphaFoldDB" id="A0A9X2W1J7"/>
<organism evidence="1 2">
    <name type="scientific">Tsuneonella litorea</name>
    <dbReference type="NCBI Taxonomy" id="2976475"/>
    <lineage>
        <taxon>Bacteria</taxon>
        <taxon>Pseudomonadati</taxon>
        <taxon>Pseudomonadota</taxon>
        <taxon>Alphaproteobacteria</taxon>
        <taxon>Sphingomonadales</taxon>
        <taxon>Erythrobacteraceae</taxon>
        <taxon>Tsuneonella</taxon>
    </lineage>
</organism>
<keyword evidence="2" id="KW-1185">Reference proteome</keyword>
<protein>
    <submittedName>
        <fullName evidence="1">Uncharacterized protein</fullName>
    </submittedName>
</protein>
<evidence type="ECO:0000313" key="2">
    <source>
        <dbReference type="Proteomes" id="UP001142648"/>
    </source>
</evidence>
<gene>
    <name evidence="1" type="ORF">N0B51_09600</name>
</gene>
<sequence>MKLLVYGPAFVAVSRIEPLPLQFINPRFEVLGHAGRAAREIVGINAARR</sequence>
<reference evidence="1" key="1">
    <citation type="submission" date="2022-09" db="EMBL/GenBank/DDBJ databases">
        <title>The genome sequence of Tsuneonella sp. YG55.</title>
        <authorList>
            <person name="Liu Y."/>
        </authorList>
    </citation>
    <scope>NUCLEOTIDE SEQUENCE</scope>
    <source>
        <strain evidence="1">YG55</strain>
    </source>
</reference>
<evidence type="ECO:0000313" key="1">
    <source>
        <dbReference type="EMBL" id="MCT2559238.1"/>
    </source>
</evidence>
<accession>A0A9X2W1J7</accession>
<dbReference type="EMBL" id="JAOAMV010000004">
    <property type="protein sequence ID" value="MCT2559238.1"/>
    <property type="molecule type" value="Genomic_DNA"/>
</dbReference>
<proteinExistence type="predicted"/>
<name>A0A9X2W1J7_9SPHN</name>
<dbReference type="Proteomes" id="UP001142648">
    <property type="component" value="Unassembled WGS sequence"/>
</dbReference>
<comment type="caution">
    <text evidence="1">The sequence shown here is derived from an EMBL/GenBank/DDBJ whole genome shotgun (WGS) entry which is preliminary data.</text>
</comment>